<comment type="caution">
    <text evidence="2">The sequence shown here is derived from an EMBL/GenBank/DDBJ whole genome shotgun (WGS) entry which is preliminary data.</text>
</comment>
<dbReference type="InterPro" id="IPR006886">
    <property type="entry name" value="RNA_pol_III_Rpc5"/>
</dbReference>
<feature type="compositionally biased region" description="Acidic residues" evidence="1">
    <location>
        <begin position="168"/>
        <end position="182"/>
    </location>
</feature>
<evidence type="ECO:0000256" key="1">
    <source>
        <dbReference type="SAM" id="MobiDB-lite"/>
    </source>
</evidence>
<reference evidence="2" key="1">
    <citation type="submission" date="2021-03" db="EMBL/GenBank/DDBJ databases">
        <title>Evolutionary innovations through gain and loss of genes in the ectomycorrhizal Boletales.</title>
        <authorList>
            <person name="Wu G."/>
            <person name="Miyauchi S."/>
            <person name="Morin E."/>
            <person name="Yang Z.-L."/>
            <person name="Xu J."/>
            <person name="Martin F.M."/>
        </authorList>
    </citation>
    <scope>NUCLEOTIDE SEQUENCE</scope>
    <source>
        <strain evidence="2">BR01</strain>
    </source>
</reference>
<evidence type="ECO:0000313" key="3">
    <source>
        <dbReference type="Proteomes" id="UP000683000"/>
    </source>
</evidence>
<feature type="compositionally biased region" description="Low complexity" evidence="1">
    <location>
        <begin position="1045"/>
        <end position="1060"/>
    </location>
</feature>
<feature type="region of interest" description="Disordered" evidence="1">
    <location>
        <begin position="160"/>
        <end position="214"/>
    </location>
</feature>
<feature type="compositionally biased region" description="Polar residues" evidence="1">
    <location>
        <begin position="1229"/>
        <end position="1239"/>
    </location>
</feature>
<dbReference type="OrthoDB" id="3233180at2759"/>
<dbReference type="PANTHER" id="PTHR12069">
    <property type="entry name" value="DNA-DIRECTED RNA POLYMERASES III 80 KDA POLYPEPTIDE RNA POLYMERASE III SUBUNIT 5"/>
    <property type="match status" value="1"/>
</dbReference>
<feature type="region of interest" description="Disordered" evidence="1">
    <location>
        <begin position="1357"/>
        <end position="1379"/>
    </location>
</feature>
<feature type="region of interest" description="Disordered" evidence="1">
    <location>
        <begin position="1040"/>
        <end position="1126"/>
    </location>
</feature>
<dbReference type="Pfam" id="PF04801">
    <property type="entry name" value="RPC5"/>
    <property type="match status" value="1"/>
</dbReference>
<name>A0A8I3AGA9_9AGAM</name>
<keyword evidence="3" id="KW-1185">Reference proteome</keyword>
<feature type="compositionally biased region" description="Basic and acidic residues" evidence="1">
    <location>
        <begin position="71"/>
        <end position="116"/>
    </location>
</feature>
<dbReference type="PANTHER" id="PTHR12069:SF0">
    <property type="entry name" value="DNA-DIRECTED RNA POLYMERASE III SUBUNIT RPC5"/>
    <property type="match status" value="1"/>
</dbReference>
<feature type="region of interest" description="Disordered" evidence="1">
    <location>
        <begin position="71"/>
        <end position="117"/>
    </location>
</feature>
<proteinExistence type="predicted"/>
<evidence type="ECO:0000313" key="2">
    <source>
        <dbReference type="EMBL" id="KAG6381320.1"/>
    </source>
</evidence>
<dbReference type="EMBL" id="JAGFBS010000002">
    <property type="protein sequence ID" value="KAG6381320.1"/>
    <property type="molecule type" value="Genomic_DNA"/>
</dbReference>
<organism evidence="2 3">
    <name type="scientific">Boletus reticuloceps</name>
    <dbReference type="NCBI Taxonomy" id="495285"/>
    <lineage>
        <taxon>Eukaryota</taxon>
        <taxon>Fungi</taxon>
        <taxon>Dikarya</taxon>
        <taxon>Basidiomycota</taxon>
        <taxon>Agaricomycotina</taxon>
        <taxon>Agaricomycetes</taxon>
        <taxon>Agaricomycetidae</taxon>
        <taxon>Boletales</taxon>
        <taxon>Boletineae</taxon>
        <taxon>Boletaceae</taxon>
        <taxon>Boletoideae</taxon>
        <taxon>Boletus</taxon>
    </lineage>
</organism>
<dbReference type="Proteomes" id="UP000683000">
    <property type="component" value="Unassembled WGS sequence"/>
</dbReference>
<dbReference type="GO" id="GO:0042797">
    <property type="term" value="P:tRNA transcription by RNA polymerase III"/>
    <property type="evidence" value="ECO:0007669"/>
    <property type="project" value="TreeGrafter"/>
</dbReference>
<sequence length="1435" mass="158185">MELESDELVSVLPIHYSDGLSPNVHVHQFPLLNRPLQVPPSAAASGKRIRARVKPVSRRIEIHVPADARPEVWNREKSKGLGTAQREDDREKNQEDRQLKQKEVEEPRLTDSRLRSDPIPQCGAYVLGVVRDGRLHLVPISETHQFRPTLTYLDIMSRKARHSRGGESDSESDDGPPPDPDEALPAVTAPKKEKKAAEAKEVQVSARRSGDDKILQGGMSTARREMLLAIRAEEDEPWQPVQFCDGEAEDATQVFESILSRNDGPLELIPRSYTSMSASDTDSDPEPVLTTDTVSSLTAFAHLSMTRPNQALTAQCSVSQAADTLATLDFRLVRKDTALHGLIQNCASTILALFNTLLQQGPATDTSCGFIPDIAGILKPSFLDLLFQYRRLFRVIAARDLKLGSAPQAVVCWVDVVLAKLGDVVALIAAGLDGDYPDHSLPEPLMAQREEDNLRAAIQLPDNWDMLPSMLLSERVSAAAKRLSIRLMMGRQRAARVDELRSTSGPGLQYLLQQERLTNAMAISLFAAADIAQDSIIDRERMAAFRPQTTAAAMQLLRFTLNRGGYITQTNVLSPPDHLDIPTSVVIRWGIVPRWTWTVWLEYSNLHADTIMCLTTTYIQHHSAGPESLLEVSDLISINSRPSDQAAVISVMIDLIFRFISVLSAGAHSKQLSASTTSVLHRSCRSFLQWMNRDSCGIRRSKECCKALIILFGYLSQNEQHFALNELVIECLALVGGQCAREAWKAATEDNSFCFLEVLGQSFMQIKTALSRDDLPKSREICAAQLMQFLVIMMSKSVQPLDMDAFVDFIEVVGERVVEMPLNDREFLCETLLTCLATARLSKIDLPLSKSKVAIDDEAIWHLGMCSRGVNLFLASAFSLYITSAPVSVEPLTRLEGLEYLLDLALLICSRHYPREDEPLALIALPTICDALAHLLEHKDDITGVYIWRNTRMSALCGLLRSLCSREDEDSVNDGYGELLRRRLSSTVRRVLREMDGEVREDGEYELVFCRREGFSRLLHLSTSLSMSMSMSSPFTLSCRRRSHSASSPSPSPAPASSWRPAHKRAHSSHRDTPTLPDPQRYHLDIWRTGKRPRRDISATRSSTPASADSHSTTSSSSSAPQTPLFPASSTDFLLFPSHPLCRGGLTTRNPHNPSSAVTLLNGDTCDSSHSELARLRSAAYSELQRSIQENGEGFVKRMREFEDSRSKSSQHSRARGIERRRRKRYSPSVPTTATGKSTVSDDDDVLIFSSAFGEPFHPRQKRSSSLGAMDDSDFQLVGGTDASGRLSPISSIFHSLPSAHYASHVHPNTTSQPTELSTSFSTSFDFTNALHTNAFKTALSHSSSDSLASLADVSPSNSYREYSNYPSSPPMVSPPSPNSLSAGAILPSASTAEKAIAAITLAMANGAGSLGDYEAVRALNVSSADESQVGELWH</sequence>
<feature type="compositionally biased region" description="Basic residues" evidence="1">
    <location>
        <begin position="1209"/>
        <end position="1226"/>
    </location>
</feature>
<feature type="region of interest" description="Disordered" evidence="1">
    <location>
        <begin position="1200"/>
        <end position="1241"/>
    </location>
</feature>
<feature type="compositionally biased region" description="Low complexity" evidence="1">
    <location>
        <begin position="1102"/>
        <end position="1123"/>
    </location>
</feature>
<feature type="compositionally biased region" description="Pro residues" evidence="1">
    <location>
        <begin position="1368"/>
        <end position="1378"/>
    </location>
</feature>
<accession>A0A8I3AGA9</accession>
<gene>
    <name evidence="2" type="ORF">JVT61DRAFT_5729</name>
</gene>
<dbReference type="GO" id="GO:0005666">
    <property type="term" value="C:RNA polymerase III complex"/>
    <property type="evidence" value="ECO:0007669"/>
    <property type="project" value="TreeGrafter"/>
</dbReference>
<protein>
    <submittedName>
        <fullName evidence="2">Sin-like protein conserved region-domain-containing protein</fullName>
    </submittedName>
</protein>